<dbReference type="EMBL" id="PGGS01000144">
    <property type="protein sequence ID" value="PNH08130.1"/>
    <property type="molecule type" value="Genomic_DNA"/>
</dbReference>
<proteinExistence type="predicted"/>
<protein>
    <submittedName>
        <fullName evidence="1">Uncharacterized protein</fullName>
    </submittedName>
</protein>
<dbReference type="Proteomes" id="UP000236333">
    <property type="component" value="Unassembled WGS sequence"/>
</dbReference>
<sequence>MPGPPRRNFFLGVVPDARGPSSAHPPAEAMPAAGLGGAGIMSRLRSAGSAGMPLSSTSTLLLVTSCWARRS</sequence>
<evidence type="ECO:0000313" key="1">
    <source>
        <dbReference type="EMBL" id="PNH08130.1"/>
    </source>
</evidence>
<keyword evidence="2" id="KW-1185">Reference proteome</keyword>
<reference evidence="1 2" key="1">
    <citation type="journal article" date="2017" name="Mol. Biol. Evol.">
        <title>The 4-celled Tetrabaena socialis nuclear genome reveals the essential components for genetic control of cell number at the origin of multicellularity in the volvocine lineage.</title>
        <authorList>
            <person name="Featherston J."/>
            <person name="Arakaki Y."/>
            <person name="Hanschen E.R."/>
            <person name="Ferris P.J."/>
            <person name="Michod R.E."/>
            <person name="Olson B.J.S.C."/>
            <person name="Nozaki H."/>
            <person name="Durand P.M."/>
        </authorList>
    </citation>
    <scope>NUCLEOTIDE SEQUENCE [LARGE SCALE GENOMIC DNA]</scope>
    <source>
        <strain evidence="1 2">NIES-571</strain>
    </source>
</reference>
<name>A0A2J8A6J7_9CHLO</name>
<accession>A0A2J8A6J7</accession>
<dbReference type="AlphaFoldDB" id="A0A2J8A6J7"/>
<organism evidence="1 2">
    <name type="scientific">Tetrabaena socialis</name>
    <dbReference type="NCBI Taxonomy" id="47790"/>
    <lineage>
        <taxon>Eukaryota</taxon>
        <taxon>Viridiplantae</taxon>
        <taxon>Chlorophyta</taxon>
        <taxon>core chlorophytes</taxon>
        <taxon>Chlorophyceae</taxon>
        <taxon>CS clade</taxon>
        <taxon>Chlamydomonadales</taxon>
        <taxon>Tetrabaenaceae</taxon>
        <taxon>Tetrabaena</taxon>
    </lineage>
</organism>
<evidence type="ECO:0000313" key="2">
    <source>
        <dbReference type="Proteomes" id="UP000236333"/>
    </source>
</evidence>
<comment type="caution">
    <text evidence="1">The sequence shown here is derived from an EMBL/GenBank/DDBJ whole genome shotgun (WGS) entry which is preliminary data.</text>
</comment>
<gene>
    <name evidence="1" type="ORF">TSOC_005362</name>
</gene>